<reference evidence="3 4" key="1">
    <citation type="submission" date="2024-01" db="EMBL/GenBank/DDBJ databases">
        <title>Genome assemblies of Stephania.</title>
        <authorList>
            <person name="Yang L."/>
        </authorList>
    </citation>
    <scope>NUCLEOTIDE SEQUENCE [LARGE SCALE GENOMIC DNA]</scope>
    <source>
        <strain evidence="3">JXDWG</strain>
        <tissue evidence="3">Leaf</tissue>
    </source>
</reference>
<dbReference type="PANTHER" id="PTHR35317">
    <property type="entry name" value="OS04G0629600 PROTEIN"/>
    <property type="match status" value="1"/>
</dbReference>
<evidence type="ECO:0000313" key="3">
    <source>
        <dbReference type="EMBL" id="KAK9105840.1"/>
    </source>
</evidence>
<gene>
    <name evidence="3" type="ORF">Scep_022684</name>
</gene>
<keyword evidence="4" id="KW-1185">Reference proteome</keyword>
<dbReference type="AlphaFoldDB" id="A0AAP0I2G3"/>
<organism evidence="3 4">
    <name type="scientific">Stephania cephalantha</name>
    <dbReference type="NCBI Taxonomy" id="152367"/>
    <lineage>
        <taxon>Eukaryota</taxon>
        <taxon>Viridiplantae</taxon>
        <taxon>Streptophyta</taxon>
        <taxon>Embryophyta</taxon>
        <taxon>Tracheophyta</taxon>
        <taxon>Spermatophyta</taxon>
        <taxon>Magnoliopsida</taxon>
        <taxon>Ranunculales</taxon>
        <taxon>Menispermaceae</taxon>
        <taxon>Menispermoideae</taxon>
        <taxon>Cissampelideae</taxon>
        <taxon>Stephania</taxon>
    </lineage>
</organism>
<dbReference type="EMBL" id="JBBNAG010000009">
    <property type="protein sequence ID" value="KAK9105840.1"/>
    <property type="molecule type" value="Genomic_DNA"/>
</dbReference>
<keyword evidence="1" id="KW-0175">Coiled coil</keyword>
<evidence type="ECO:0000256" key="2">
    <source>
        <dbReference type="SAM" id="MobiDB-lite"/>
    </source>
</evidence>
<feature type="coiled-coil region" evidence="1">
    <location>
        <begin position="72"/>
        <end position="99"/>
    </location>
</feature>
<proteinExistence type="predicted"/>
<dbReference type="PANTHER" id="PTHR35317:SF11">
    <property type="entry name" value="CCHC-TYPE DOMAIN-CONTAINING PROTEIN"/>
    <property type="match status" value="1"/>
</dbReference>
<name>A0AAP0I2G3_9MAGN</name>
<evidence type="ECO:0000313" key="4">
    <source>
        <dbReference type="Proteomes" id="UP001419268"/>
    </source>
</evidence>
<evidence type="ECO:0008006" key="5">
    <source>
        <dbReference type="Google" id="ProtNLM"/>
    </source>
</evidence>
<dbReference type="Proteomes" id="UP001419268">
    <property type="component" value="Unassembled WGS sequence"/>
</dbReference>
<sequence length="147" mass="17031">MKVMRQSKQCKCLNLIREFEMQRMKESETIKEYSDKLLSIVNKVRLLGDEFPDKRIIQKILVTAPEKYEATIASLENSKDLARITLAELLNALQAQEQRRLMRQESSIEGALKAKHHINLNNKGKKKYEKKKTADANEAISTENIKQ</sequence>
<comment type="caution">
    <text evidence="3">The sequence shown here is derived from an EMBL/GenBank/DDBJ whole genome shotgun (WGS) entry which is preliminary data.</text>
</comment>
<dbReference type="Pfam" id="PF14223">
    <property type="entry name" value="Retrotran_gag_2"/>
    <property type="match status" value="1"/>
</dbReference>
<accession>A0AAP0I2G3</accession>
<evidence type="ECO:0000256" key="1">
    <source>
        <dbReference type="SAM" id="Coils"/>
    </source>
</evidence>
<feature type="region of interest" description="Disordered" evidence="2">
    <location>
        <begin position="120"/>
        <end position="147"/>
    </location>
</feature>
<protein>
    <recommendedName>
        <fullName evidence="5">Retrovirus-related Pol polyprotein from transposon TNT 1-94</fullName>
    </recommendedName>
</protein>
<feature type="compositionally biased region" description="Basic residues" evidence="2">
    <location>
        <begin position="120"/>
        <end position="130"/>
    </location>
</feature>